<proteinExistence type="predicted"/>
<organism evidence="1 2">
    <name type="scientific">Necator americanus</name>
    <name type="common">Human hookworm</name>
    <dbReference type="NCBI Taxonomy" id="51031"/>
    <lineage>
        <taxon>Eukaryota</taxon>
        <taxon>Metazoa</taxon>
        <taxon>Ecdysozoa</taxon>
        <taxon>Nematoda</taxon>
        <taxon>Chromadorea</taxon>
        <taxon>Rhabditida</taxon>
        <taxon>Rhabditina</taxon>
        <taxon>Rhabditomorpha</taxon>
        <taxon>Strongyloidea</taxon>
        <taxon>Ancylostomatidae</taxon>
        <taxon>Bunostominae</taxon>
        <taxon>Necator</taxon>
    </lineage>
</organism>
<evidence type="ECO:0000313" key="1">
    <source>
        <dbReference type="EMBL" id="KAK6755320.1"/>
    </source>
</evidence>
<comment type="caution">
    <text evidence="1">The sequence shown here is derived from an EMBL/GenBank/DDBJ whole genome shotgun (WGS) entry which is preliminary data.</text>
</comment>
<name>A0ABR1DY73_NECAM</name>
<dbReference type="EMBL" id="JAVFWL010000005">
    <property type="protein sequence ID" value="KAK6755320.1"/>
    <property type="molecule type" value="Genomic_DNA"/>
</dbReference>
<reference evidence="1 2" key="1">
    <citation type="submission" date="2023-08" db="EMBL/GenBank/DDBJ databases">
        <title>A Necator americanus chromosomal reference genome.</title>
        <authorList>
            <person name="Ilik V."/>
            <person name="Petrzelkova K.J."/>
            <person name="Pardy F."/>
            <person name="Fuh T."/>
            <person name="Niatou-Singa F.S."/>
            <person name="Gouil Q."/>
            <person name="Baker L."/>
            <person name="Ritchie M.E."/>
            <person name="Jex A.R."/>
            <person name="Gazzola D."/>
            <person name="Li H."/>
            <person name="Toshio Fujiwara R."/>
            <person name="Zhan B."/>
            <person name="Aroian R.V."/>
            <person name="Pafco B."/>
            <person name="Schwarz E.M."/>
        </authorList>
    </citation>
    <scope>NUCLEOTIDE SEQUENCE [LARGE SCALE GENOMIC DNA]</scope>
    <source>
        <strain evidence="1 2">Aroian</strain>
        <tissue evidence="1">Whole animal</tissue>
    </source>
</reference>
<sequence length="106" mass="11980">MLGVSDLSLSNSYIQLCRGSLKVKLFKSRGCSAQHDFPSRLRKDSHWYRHILVLERTPYSTFNIPTAGCYGARTANHLPLVSPEPLYPQLLRHGPTDTACHLLCRV</sequence>
<accession>A0ABR1DY73</accession>
<gene>
    <name evidence="1" type="primary">Necator_chrV.g18764</name>
    <name evidence="1" type="ORF">RB195_013973</name>
</gene>
<keyword evidence="2" id="KW-1185">Reference proteome</keyword>
<evidence type="ECO:0000313" key="2">
    <source>
        <dbReference type="Proteomes" id="UP001303046"/>
    </source>
</evidence>
<dbReference type="Proteomes" id="UP001303046">
    <property type="component" value="Unassembled WGS sequence"/>
</dbReference>
<protein>
    <submittedName>
        <fullName evidence="1">Uncharacterized protein</fullName>
    </submittedName>
</protein>